<evidence type="ECO:0000313" key="10">
    <source>
        <dbReference type="EMBL" id="ODV86234.1"/>
    </source>
</evidence>
<evidence type="ECO:0000256" key="1">
    <source>
        <dbReference type="ARBA" id="ARBA00005306"/>
    </source>
</evidence>
<evidence type="ECO:0000259" key="9">
    <source>
        <dbReference type="SMART" id="SM00845"/>
    </source>
</evidence>
<dbReference type="AlphaFoldDB" id="A0A1E4T3B7"/>
<protein>
    <recommendedName>
        <fullName evidence="8">Glutamyl-tRNA(Gln) amidotransferase subunit B, mitochondrial</fullName>
        <shortName evidence="8">Glu-AdT subunit B</shortName>
        <ecNumber evidence="8">6.3.5.-</ecNumber>
    </recommendedName>
</protein>
<reference evidence="11" key="1">
    <citation type="submission" date="2016-04" db="EMBL/GenBank/DDBJ databases">
        <title>Comparative genomics of biotechnologically important yeasts.</title>
        <authorList>
            <consortium name="DOE Joint Genome Institute"/>
            <person name="Riley R."/>
            <person name="Haridas S."/>
            <person name="Wolfe K.H."/>
            <person name="Lopes M.R."/>
            <person name="Hittinger C.T."/>
            <person name="Goker M."/>
            <person name="Salamov A."/>
            <person name="Wisecaver J."/>
            <person name="Long T.M."/>
            <person name="Aerts A.L."/>
            <person name="Barry K."/>
            <person name="Choi C."/>
            <person name="Clum A."/>
            <person name="Coughlan A.Y."/>
            <person name="Deshpande S."/>
            <person name="Douglass A.P."/>
            <person name="Hanson S.J."/>
            <person name="Klenk H.-P."/>
            <person name="Labutti K."/>
            <person name="Lapidus A."/>
            <person name="Lindquist E."/>
            <person name="Lipzen A."/>
            <person name="Meier-Kolthoff J.P."/>
            <person name="Ohm R.A."/>
            <person name="Otillar R.P."/>
            <person name="Pangilinan J."/>
            <person name="Peng Y."/>
            <person name="Rokas A."/>
            <person name="Rosa C.A."/>
            <person name="Scheuner C."/>
            <person name="Sibirny A.A."/>
            <person name="Slot J.C."/>
            <person name="Stielow J.B."/>
            <person name="Sun H."/>
            <person name="Kurtzman C.P."/>
            <person name="Blackwell M."/>
            <person name="Grigoriev I.V."/>
            <person name="Jeffries T.W."/>
        </authorList>
    </citation>
    <scope>NUCLEOTIDE SEQUENCE [LARGE SCALE GENOMIC DNA]</scope>
    <source>
        <strain evidence="11">NRRL YB-2248</strain>
    </source>
</reference>
<dbReference type="PANTHER" id="PTHR11659">
    <property type="entry name" value="GLUTAMYL-TRNA GLN AMIDOTRANSFERASE SUBUNIT B MITOCHONDRIAL AND PROKARYOTIC PET112-RELATED"/>
    <property type="match status" value="1"/>
</dbReference>
<dbReference type="Pfam" id="PF02934">
    <property type="entry name" value="GatB_N"/>
    <property type="match status" value="1"/>
</dbReference>
<keyword evidence="3 8" id="KW-0547">Nucleotide-binding</keyword>
<dbReference type="InterPro" id="IPR014746">
    <property type="entry name" value="Gln_synth/guanido_kin_cat_dom"/>
</dbReference>
<sequence length="489" mass="55034">MSLNRKLKIGLEIHTQLKTTAKLFSLSPNSTSNLSTKPNSTTSFFDVSLPGTQPKLNKEALLLALKVAVALNCNVASVSSFDRKHYFYGDQPLGYQITQHYKPIAKDGYFKLSKRYDNIPEDKTIRIEQLQIEQDTGRSLYRSNHSNIDFNRSNIPLIELVTKPDFTSTLEVKQFIKKFQTTLQLFDICTGELETGTIRVDVNVSVDDHPRVEVKNVPTTSGIANALKYEYSRQSKILDDLSESDLKNLSVETRGWDGKTTYKLRSKESSVDYRYVPDMELPLIKLNVDEIIPRIKDSLPPTVDQRLEELIGGYGLKLRDALVLLNDGDMLQYYKELVESCRSHGLKLNPINWLVHEMAGALTKSGMTFTSQLLTIDSFVQLLAVIENGKITIGNGKLLLLHLINNKEDQVKSIESLISEFELGKNNDGIDIDSIVTKVLEENGKVVDQIVKKGKKGKLNYLIGLCMRVSEGSVDAGVFEKKLKEILEL</sequence>
<comment type="similarity">
    <text evidence="1 8">Belongs to the GatB/GatE family. GatB subfamily.</text>
</comment>
<dbReference type="Gene3D" id="1.10.10.410">
    <property type="match status" value="1"/>
</dbReference>
<dbReference type="EMBL" id="KV453850">
    <property type="protein sequence ID" value="ODV86234.1"/>
    <property type="molecule type" value="Genomic_DNA"/>
</dbReference>
<dbReference type="GO" id="GO:0070681">
    <property type="term" value="P:glutaminyl-tRNAGln biosynthesis via transamidation"/>
    <property type="evidence" value="ECO:0007669"/>
    <property type="project" value="UniProtKB-UniRule"/>
</dbReference>
<dbReference type="InterPro" id="IPR003789">
    <property type="entry name" value="Asn/Gln_tRNA_amidoTrase-B-like"/>
</dbReference>
<evidence type="ECO:0000256" key="4">
    <source>
        <dbReference type="ARBA" id="ARBA00022840"/>
    </source>
</evidence>
<dbReference type="NCBIfam" id="NF004012">
    <property type="entry name" value="PRK05477.1-2"/>
    <property type="match status" value="1"/>
</dbReference>
<dbReference type="InterPro" id="IPR023168">
    <property type="entry name" value="GatB_Yqey_C_2"/>
</dbReference>
<dbReference type="InterPro" id="IPR004413">
    <property type="entry name" value="GatB"/>
</dbReference>
<evidence type="ECO:0000256" key="8">
    <source>
        <dbReference type="HAMAP-Rule" id="MF_03147"/>
    </source>
</evidence>
<dbReference type="EC" id="6.3.5.-" evidence="8"/>
<dbReference type="NCBIfam" id="TIGR00133">
    <property type="entry name" value="gatB"/>
    <property type="match status" value="1"/>
</dbReference>
<accession>A0A1E4T3B7</accession>
<organism evidence="10 11">
    <name type="scientific">[Candida] arabinofermentans NRRL YB-2248</name>
    <dbReference type="NCBI Taxonomy" id="983967"/>
    <lineage>
        <taxon>Eukaryota</taxon>
        <taxon>Fungi</taxon>
        <taxon>Dikarya</taxon>
        <taxon>Ascomycota</taxon>
        <taxon>Saccharomycotina</taxon>
        <taxon>Pichiomycetes</taxon>
        <taxon>Pichiales</taxon>
        <taxon>Pichiaceae</taxon>
        <taxon>Ogataea</taxon>
        <taxon>Ogataea/Candida clade</taxon>
    </lineage>
</organism>
<dbReference type="OrthoDB" id="1722066at2759"/>
<dbReference type="InterPro" id="IPR017958">
    <property type="entry name" value="Gln-tRNA_amidoTrfase_suB_CS"/>
</dbReference>
<dbReference type="GO" id="GO:0005739">
    <property type="term" value="C:mitochondrion"/>
    <property type="evidence" value="ECO:0007669"/>
    <property type="project" value="UniProtKB-SubCell"/>
</dbReference>
<dbReference type="InterPro" id="IPR017959">
    <property type="entry name" value="Asn/Gln-tRNA_amidoTrfase_suB/E"/>
</dbReference>
<dbReference type="STRING" id="983967.A0A1E4T3B7"/>
<dbReference type="SUPFAM" id="SSF55931">
    <property type="entry name" value="Glutamine synthetase/guanido kinase"/>
    <property type="match status" value="1"/>
</dbReference>
<proteinExistence type="inferred from homology"/>
<comment type="function">
    <text evidence="8">Allows the formation of correctly charged Gln-tRNA(Gln) through the transamidation of misacylated Glu-tRNA(Gln) in the mitochondria. The reaction takes place in the presence of glutamine and ATP through an activated gamma-phospho-Glu-tRNA(Gln).</text>
</comment>
<dbReference type="Proteomes" id="UP000094801">
    <property type="component" value="Unassembled WGS sequence"/>
</dbReference>
<dbReference type="SUPFAM" id="SSF89095">
    <property type="entry name" value="GatB/YqeY motif"/>
    <property type="match status" value="1"/>
</dbReference>
<keyword evidence="11" id="KW-1185">Reference proteome</keyword>
<evidence type="ECO:0000256" key="7">
    <source>
        <dbReference type="ARBA" id="ARBA00047913"/>
    </source>
</evidence>
<evidence type="ECO:0000256" key="2">
    <source>
        <dbReference type="ARBA" id="ARBA00022598"/>
    </source>
</evidence>
<feature type="domain" description="Asn/Gln amidotransferase" evidence="9">
    <location>
        <begin position="332"/>
        <end position="487"/>
    </location>
</feature>
<comment type="subunit">
    <text evidence="8">Subunit of the heterotrimeric GatFAB amidotransferase (AdT) complex, composed of A, B and F subunits.</text>
</comment>
<dbReference type="PANTHER" id="PTHR11659:SF0">
    <property type="entry name" value="GLUTAMYL-TRNA(GLN) AMIDOTRANSFERASE SUBUNIT B, MITOCHONDRIAL"/>
    <property type="match status" value="1"/>
</dbReference>
<evidence type="ECO:0000313" key="11">
    <source>
        <dbReference type="Proteomes" id="UP000094801"/>
    </source>
</evidence>
<dbReference type="HAMAP" id="MF_00121">
    <property type="entry name" value="GatB"/>
    <property type="match status" value="1"/>
</dbReference>
<comment type="catalytic activity">
    <reaction evidence="7 8">
        <text>L-glutamyl-tRNA(Gln) + L-glutamine + ATP + H2O = L-glutaminyl-tRNA(Gln) + L-glutamate + ADP + phosphate + H(+)</text>
        <dbReference type="Rhea" id="RHEA:17521"/>
        <dbReference type="Rhea" id="RHEA-COMP:9681"/>
        <dbReference type="Rhea" id="RHEA-COMP:9684"/>
        <dbReference type="ChEBI" id="CHEBI:15377"/>
        <dbReference type="ChEBI" id="CHEBI:15378"/>
        <dbReference type="ChEBI" id="CHEBI:29985"/>
        <dbReference type="ChEBI" id="CHEBI:30616"/>
        <dbReference type="ChEBI" id="CHEBI:43474"/>
        <dbReference type="ChEBI" id="CHEBI:58359"/>
        <dbReference type="ChEBI" id="CHEBI:78520"/>
        <dbReference type="ChEBI" id="CHEBI:78521"/>
        <dbReference type="ChEBI" id="CHEBI:456216"/>
    </reaction>
</comment>
<dbReference type="InterPro" id="IPR006075">
    <property type="entry name" value="Asn/Gln-tRNA_Trfase_suB/E_cat"/>
</dbReference>
<keyword evidence="2 8" id="KW-0436">Ligase</keyword>
<dbReference type="PROSITE" id="PS01234">
    <property type="entry name" value="GATB"/>
    <property type="match status" value="1"/>
</dbReference>
<keyword evidence="6 8" id="KW-0496">Mitochondrion</keyword>
<keyword evidence="5 8" id="KW-0648">Protein biosynthesis</keyword>
<evidence type="ECO:0000256" key="6">
    <source>
        <dbReference type="ARBA" id="ARBA00023128"/>
    </source>
</evidence>
<dbReference type="InterPro" id="IPR018027">
    <property type="entry name" value="Asn/Gln_amidotransferase"/>
</dbReference>
<dbReference type="GO" id="GO:0005524">
    <property type="term" value="F:ATP binding"/>
    <property type="evidence" value="ECO:0007669"/>
    <property type="project" value="UniProtKB-KW"/>
</dbReference>
<dbReference type="Pfam" id="PF02637">
    <property type="entry name" value="GatB_Yqey"/>
    <property type="match status" value="1"/>
</dbReference>
<dbReference type="GO" id="GO:0032543">
    <property type="term" value="P:mitochondrial translation"/>
    <property type="evidence" value="ECO:0007669"/>
    <property type="project" value="UniProtKB-UniRule"/>
</dbReference>
<dbReference type="GO" id="GO:0050567">
    <property type="term" value="F:glutaminyl-tRNA synthase (glutamine-hydrolyzing) activity"/>
    <property type="evidence" value="ECO:0007669"/>
    <property type="project" value="UniProtKB-UniRule"/>
</dbReference>
<keyword evidence="4 8" id="KW-0067">ATP-binding</keyword>
<evidence type="ECO:0000256" key="3">
    <source>
        <dbReference type="ARBA" id="ARBA00022741"/>
    </source>
</evidence>
<comment type="subcellular location">
    <subcellularLocation>
        <location evidence="8">Mitochondrion</location>
    </subcellularLocation>
</comment>
<dbReference type="GO" id="GO:0030956">
    <property type="term" value="C:glutamyl-tRNA(Gln) amidotransferase complex"/>
    <property type="evidence" value="ECO:0007669"/>
    <property type="project" value="UniProtKB-UniRule"/>
</dbReference>
<name>A0A1E4T3B7_9ASCO</name>
<gene>
    <name evidence="8" type="primary">PET112</name>
    <name evidence="10" type="ORF">CANARDRAFT_27485</name>
</gene>
<evidence type="ECO:0000256" key="5">
    <source>
        <dbReference type="ARBA" id="ARBA00022917"/>
    </source>
</evidence>
<dbReference type="SMART" id="SM00845">
    <property type="entry name" value="GatB_Yqey"/>
    <property type="match status" value="1"/>
</dbReference>